<comment type="caution">
    <text evidence="1">The sequence shown here is derived from an EMBL/GenBank/DDBJ whole genome shotgun (WGS) entry which is preliminary data.</text>
</comment>
<organism evidence="1 2">
    <name type="scientific">Cirrhinus molitorella</name>
    <name type="common">mud carp</name>
    <dbReference type="NCBI Taxonomy" id="172907"/>
    <lineage>
        <taxon>Eukaryota</taxon>
        <taxon>Metazoa</taxon>
        <taxon>Chordata</taxon>
        <taxon>Craniata</taxon>
        <taxon>Vertebrata</taxon>
        <taxon>Euteleostomi</taxon>
        <taxon>Actinopterygii</taxon>
        <taxon>Neopterygii</taxon>
        <taxon>Teleostei</taxon>
        <taxon>Ostariophysi</taxon>
        <taxon>Cypriniformes</taxon>
        <taxon>Cyprinidae</taxon>
        <taxon>Labeoninae</taxon>
        <taxon>Labeonini</taxon>
        <taxon>Cirrhinus</taxon>
    </lineage>
</organism>
<protein>
    <submittedName>
        <fullName evidence="1">Uncharacterized protein</fullName>
    </submittedName>
</protein>
<dbReference type="Proteomes" id="UP001558613">
    <property type="component" value="Unassembled WGS sequence"/>
</dbReference>
<reference evidence="1 2" key="1">
    <citation type="submission" date="2023-09" db="EMBL/GenBank/DDBJ databases">
        <authorList>
            <person name="Wang M."/>
        </authorList>
    </citation>
    <scope>NUCLEOTIDE SEQUENCE [LARGE SCALE GENOMIC DNA]</scope>
    <source>
        <strain evidence="1">GT-2023</strain>
        <tissue evidence="1">Liver</tissue>
    </source>
</reference>
<gene>
    <name evidence="1" type="ORF">QQF64_004033</name>
</gene>
<evidence type="ECO:0000313" key="1">
    <source>
        <dbReference type="EMBL" id="KAL1266006.1"/>
    </source>
</evidence>
<evidence type="ECO:0000313" key="2">
    <source>
        <dbReference type="Proteomes" id="UP001558613"/>
    </source>
</evidence>
<proteinExistence type="predicted"/>
<accession>A0ABR3MMZ8</accession>
<name>A0ABR3MMZ8_9TELE</name>
<keyword evidence="2" id="KW-1185">Reference proteome</keyword>
<dbReference type="EMBL" id="JAYMGO010000011">
    <property type="protein sequence ID" value="KAL1266006.1"/>
    <property type="molecule type" value="Genomic_DNA"/>
</dbReference>
<sequence length="73" mass="8160">MCTNCICKNRLGFGSSATAKSRDFPYQWPVQTHLERKMHCFTQPSTSYNPPLNQQVGLPNRPSSVTVGVFIVS</sequence>